<gene>
    <name evidence="2" type="ORF">BDV98DRAFT_295846</name>
</gene>
<dbReference type="Proteomes" id="UP000305067">
    <property type="component" value="Unassembled WGS sequence"/>
</dbReference>
<feature type="compositionally biased region" description="Acidic residues" evidence="1">
    <location>
        <begin position="88"/>
        <end position="97"/>
    </location>
</feature>
<evidence type="ECO:0000313" key="3">
    <source>
        <dbReference type="Proteomes" id="UP000305067"/>
    </source>
</evidence>
<proteinExistence type="predicted"/>
<dbReference type="AlphaFoldDB" id="A0A5C3QVK0"/>
<name>A0A5C3QVK0_9AGAR</name>
<sequence>MLKSGLSDSQLQSLVTIARNMSGSAEHHTNILTHTLSERFCAQTLQGSGSTFHLYSCRDRGLCSSADLTQLAAHSRGSQRRPRAQENDISDETEEIRDEPALVMNSGVQH</sequence>
<protein>
    <submittedName>
        <fullName evidence="2">Uncharacterized protein</fullName>
    </submittedName>
</protein>
<organism evidence="2 3">
    <name type="scientific">Pterulicium gracile</name>
    <dbReference type="NCBI Taxonomy" id="1884261"/>
    <lineage>
        <taxon>Eukaryota</taxon>
        <taxon>Fungi</taxon>
        <taxon>Dikarya</taxon>
        <taxon>Basidiomycota</taxon>
        <taxon>Agaricomycotina</taxon>
        <taxon>Agaricomycetes</taxon>
        <taxon>Agaricomycetidae</taxon>
        <taxon>Agaricales</taxon>
        <taxon>Pleurotineae</taxon>
        <taxon>Pterulaceae</taxon>
        <taxon>Pterulicium</taxon>
    </lineage>
</organism>
<accession>A0A5C3QVK0</accession>
<evidence type="ECO:0000256" key="1">
    <source>
        <dbReference type="SAM" id="MobiDB-lite"/>
    </source>
</evidence>
<feature type="region of interest" description="Disordered" evidence="1">
    <location>
        <begin position="72"/>
        <end position="110"/>
    </location>
</feature>
<keyword evidence="3" id="KW-1185">Reference proteome</keyword>
<reference evidence="2 3" key="1">
    <citation type="journal article" date="2019" name="Nat. Ecol. Evol.">
        <title>Megaphylogeny resolves global patterns of mushroom evolution.</title>
        <authorList>
            <person name="Varga T."/>
            <person name="Krizsan K."/>
            <person name="Foldi C."/>
            <person name="Dima B."/>
            <person name="Sanchez-Garcia M."/>
            <person name="Sanchez-Ramirez S."/>
            <person name="Szollosi G.J."/>
            <person name="Szarkandi J.G."/>
            <person name="Papp V."/>
            <person name="Albert L."/>
            <person name="Andreopoulos W."/>
            <person name="Angelini C."/>
            <person name="Antonin V."/>
            <person name="Barry K.W."/>
            <person name="Bougher N.L."/>
            <person name="Buchanan P."/>
            <person name="Buyck B."/>
            <person name="Bense V."/>
            <person name="Catcheside P."/>
            <person name="Chovatia M."/>
            <person name="Cooper J."/>
            <person name="Damon W."/>
            <person name="Desjardin D."/>
            <person name="Finy P."/>
            <person name="Geml J."/>
            <person name="Haridas S."/>
            <person name="Hughes K."/>
            <person name="Justo A."/>
            <person name="Karasinski D."/>
            <person name="Kautmanova I."/>
            <person name="Kiss B."/>
            <person name="Kocsube S."/>
            <person name="Kotiranta H."/>
            <person name="LaButti K.M."/>
            <person name="Lechner B.E."/>
            <person name="Liimatainen K."/>
            <person name="Lipzen A."/>
            <person name="Lukacs Z."/>
            <person name="Mihaltcheva S."/>
            <person name="Morgado L.N."/>
            <person name="Niskanen T."/>
            <person name="Noordeloos M.E."/>
            <person name="Ohm R.A."/>
            <person name="Ortiz-Santana B."/>
            <person name="Ovrebo C."/>
            <person name="Racz N."/>
            <person name="Riley R."/>
            <person name="Savchenko A."/>
            <person name="Shiryaev A."/>
            <person name="Soop K."/>
            <person name="Spirin V."/>
            <person name="Szebenyi C."/>
            <person name="Tomsovsky M."/>
            <person name="Tulloss R.E."/>
            <person name="Uehling J."/>
            <person name="Grigoriev I.V."/>
            <person name="Vagvolgyi C."/>
            <person name="Papp T."/>
            <person name="Martin F.M."/>
            <person name="Miettinen O."/>
            <person name="Hibbett D.S."/>
            <person name="Nagy L.G."/>
        </authorList>
    </citation>
    <scope>NUCLEOTIDE SEQUENCE [LARGE SCALE GENOMIC DNA]</scope>
    <source>
        <strain evidence="2 3">CBS 309.79</strain>
    </source>
</reference>
<dbReference type="EMBL" id="ML178817">
    <property type="protein sequence ID" value="TFL05428.1"/>
    <property type="molecule type" value="Genomic_DNA"/>
</dbReference>
<evidence type="ECO:0000313" key="2">
    <source>
        <dbReference type="EMBL" id="TFL05428.1"/>
    </source>
</evidence>